<accession>A0AAW1R9B3</accession>
<comment type="caution">
    <text evidence="1">The sequence shown here is derived from an EMBL/GenBank/DDBJ whole genome shotgun (WGS) entry which is preliminary data.</text>
</comment>
<dbReference type="EMBL" id="JALJOR010000001">
    <property type="protein sequence ID" value="KAK9829937.1"/>
    <property type="molecule type" value="Genomic_DNA"/>
</dbReference>
<organism evidence="1 2">
    <name type="scientific">[Myrmecia] bisecta</name>
    <dbReference type="NCBI Taxonomy" id="41462"/>
    <lineage>
        <taxon>Eukaryota</taxon>
        <taxon>Viridiplantae</taxon>
        <taxon>Chlorophyta</taxon>
        <taxon>core chlorophytes</taxon>
        <taxon>Trebouxiophyceae</taxon>
        <taxon>Trebouxiales</taxon>
        <taxon>Trebouxiaceae</taxon>
        <taxon>Myrmecia</taxon>
    </lineage>
</organism>
<protein>
    <submittedName>
        <fullName evidence="1">Uncharacterized protein</fullName>
    </submittedName>
</protein>
<gene>
    <name evidence="1" type="ORF">WJX72_008750</name>
</gene>
<evidence type="ECO:0000313" key="2">
    <source>
        <dbReference type="Proteomes" id="UP001489004"/>
    </source>
</evidence>
<proteinExistence type="predicted"/>
<sequence length="147" mass="16086">MREDFLWRPTEAPETVASAALKLCAEMGFAQAAEKLIEQHFEACLRPYQVTQGQREARLATLQVTAQLAQHHQDTSGRVSQSPVPAADNVVRDAADLSAWGPRFEAVVKTERLAEAAVQAGVHVTLGVDPSGRVNLKLRAREICNDK</sequence>
<dbReference type="Proteomes" id="UP001489004">
    <property type="component" value="Unassembled WGS sequence"/>
</dbReference>
<dbReference type="AlphaFoldDB" id="A0AAW1R9B3"/>
<reference evidence="1 2" key="1">
    <citation type="journal article" date="2024" name="Nat. Commun.">
        <title>Phylogenomics reveals the evolutionary origins of lichenization in chlorophyte algae.</title>
        <authorList>
            <person name="Puginier C."/>
            <person name="Libourel C."/>
            <person name="Otte J."/>
            <person name="Skaloud P."/>
            <person name="Haon M."/>
            <person name="Grisel S."/>
            <person name="Petersen M."/>
            <person name="Berrin J.G."/>
            <person name="Delaux P.M."/>
            <person name="Dal Grande F."/>
            <person name="Keller J."/>
        </authorList>
    </citation>
    <scope>NUCLEOTIDE SEQUENCE [LARGE SCALE GENOMIC DNA]</scope>
    <source>
        <strain evidence="1 2">SAG 2043</strain>
    </source>
</reference>
<name>A0AAW1R9B3_9CHLO</name>
<keyword evidence="2" id="KW-1185">Reference proteome</keyword>
<evidence type="ECO:0000313" key="1">
    <source>
        <dbReference type="EMBL" id="KAK9829937.1"/>
    </source>
</evidence>